<sequence>MSVSSETPAASAQMPSDDISLQHPPSQDSFPAPEVQVNGKPASSHRLSLSQSMSYSPDDSSAWGSNFWVTLVDPQNGISFYACPATGEVSWDPPVGNFLYVVHVPDSSVIIHAFFFIQPHSLPPNPDGEWWEMTDDASGLPYYYHTKSGETVWERPTQAFVIPLSVIQNTSLGRRLSINRQSQLDPVMDSPSMRQSHRRSRHVSEHDRSRHANLSDPNRHLLQSRRSQSSTRSSPARVSQSSPSAHSPPLRHNLRKSLSGEKHPTHVTASPLSYQRGHPLAPIPGSPYATDNSPPATPSARKSGPSTPLNGRLTPQTDGSPKRKSVLLTPAELAPSNLSSAPPRNRKSTALVPYKPPQPQSLSAALEIIALQTPPSSEEKSHKREKSMENGQARSSTTTSSPSQHSQSSHSSSIKGKQRSRPRILTGTSDLQYTSTPPESPTSPFKSKGKWKSTIPPSPRRPMGSIPIIGRKVSEPMPVSLRGKEISSPVLAPADARDNDFAKPIPVEAMPADIYRNAPPRRVSLNTGTYPVLPEDLASDILQFSESQFARQYFSTHRTGFIFRRKVPVSQMMTWQKAPLSGPLLQLPNKSLHKEAVRIFKTIQKVMDKTTHNGSTTSLIGGTPASILEEQRWVLSQGLTHGALRDEIYCQLMKQTTGNHSSESTFKGWQLLCVLLVTFPPSKDFEPSLRAYLQQGTNQPESRVDVMAKYCLRRLSNISRKGPRGKPPSLTEIETASDAAFHPSIFGESLDVIYRLQERNYPHLRVPIILPFLADGILALGGTKSEGIFRIPGDSDSVSELKLRIDKGYYTLDGFDDPTVLASLLKLWLRELCDPLVPDEMYNDCITNSKDPEASESMAIVFTNAQYEQTFVHNLLVYLKCADIDPDYTPTHGHGAVPPDQAPLRKSKSRRRPNH</sequence>
<organism evidence="5 6">
    <name type="scientific">Meripilus lineatus</name>
    <dbReference type="NCBI Taxonomy" id="2056292"/>
    <lineage>
        <taxon>Eukaryota</taxon>
        <taxon>Fungi</taxon>
        <taxon>Dikarya</taxon>
        <taxon>Basidiomycota</taxon>
        <taxon>Agaricomycotina</taxon>
        <taxon>Agaricomycetes</taxon>
        <taxon>Polyporales</taxon>
        <taxon>Meripilaceae</taxon>
        <taxon>Meripilus</taxon>
    </lineage>
</organism>
<dbReference type="PROSITE" id="PS51016">
    <property type="entry name" value="MYTH4"/>
    <property type="match status" value="1"/>
</dbReference>
<dbReference type="SMART" id="SM00456">
    <property type="entry name" value="WW"/>
    <property type="match status" value="2"/>
</dbReference>
<feature type="region of interest" description="Disordered" evidence="1">
    <location>
        <begin position="1"/>
        <end position="43"/>
    </location>
</feature>
<feature type="region of interest" description="Disordered" evidence="1">
    <location>
        <begin position="177"/>
        <end position="358"/>
    </location>
</feature>
<evidence type="ECO:0000259" key="4">
    <source>
        <dbReference type="PROSITE" id="PS51016"/>
    </source>
</evidence>
<dbReference type="InterPro" id="IPR008936">
    <property type="entry name" value="Rho_GTPase_activation_prot"/>
</dbReference>
<feature type="domain" description="WW" evidence="2">
    <location>
        <begin position="125"/>
        <end position="158"/>
    </location>
</feature>
<dbReference type="InterPro" id="IPR001202">
    <property type="entry name" value="WW_dom"/>
</dbReference>
<feature type="compositionally biased region" description="Polar residues" evidence="1">
    <location>
        <begin position="1"/>
        <end position="14"/>
    </location>
</feature>
<dbReference type="Gene3D" id="1.25.40.530">
    <property type="entry name" value="MyTH4 domain"/>
    <property type="match status" value="1"/>
</dbReference>
<dbReference type="InterPro" id="IPR036020">
    <property type="entry name" value="WW_dom_sf"/>
</dbReference>
<dbReference type="Pfam" id="PF00397">
    <property type="entry name" value="WW"/>
    <property type="match status" value="1"/>
</dbReference>
<feature type="compositionally biased region" description="Low complexity" evidence="1">
    <location>
        <begin position="224"/>
        <end position="245"/>
    </location>
</feature>
<dbReference type="PANTHER" id="PTHR45876:SF8">
    <property type="entry name" value="FI04035P"/>
    <property type="match status" value="1"/>
</dbReference>
<dbReference type="PROSITE" id="PS50238">
    <property type="entry name" value="RHOGAP"/>
    <property type="match status" value="1"/>
</dbReference>
<dbReference type="Proteomes" id="UP001212997">
    <property type="component" value="Unassembled WGS sequence"/>
</dbReference>
<name>A0AAD5V644_9APHY</name>
<feature type="compositionally biased region" description="Polar residues" evidence="1">
    <location>
        <begin position="304"/>
        <end position="319"/>
    </location>
</feature>
<dbReference type="GO" id="GO:0005737">
    <property type="term" value="C:cytoplasm"/>
    <property type="evidence" value="ECO:0007669"/>
    <property type="project" value="TreeGrafter"/>
</dbReference>
<accession>A0AAD5V644</accession>
<evidence type="ECO:0000259" key="3">
    <source>
        <dbReference type="PROSITE" id="PS50238"/>
    </source>
</evidence>
<dbReference type="SUPFAM" id="SSF48350">
    <property type="entry name" value="GTPase activation domain, GAP"/>
    <property type="match status" value="1"/>
</dbReference>
<dbReference type="SUPFAM" id="SSF51045">
    <property type="entry name" value="WW domain"/>
    <property type="match status" value="1"/>
</dbReference>
<dbReference type="AlphaFoldDB" id="A0AAD5V644"/>
<keyword evidence="6" id="KW-1185">Reference proteome</keyword>
<feature type="region of interest" description="Disordered" evidence="1">
    <location>
        <begin position="373"/>
        <end position="468"/>
    </location>
</feature>
<dbReference type="SMART" id="SM00324">
    <property type="entry name" value="RhoGAP"/>
    <property type="match status" value="1"/>
</dbReference>
<gene>
    <name evidence="5" type="ORF">NLI96_g3937</name>
</gene>
<reference evidence="5" key="1">
    <citation type="submission" date="2022-07" db="EMBL/GenBank/DDBJ databases">
        <title>Genome Sequence of Physisporinus lineatus.</title>
        <authorList>
            <person name="Buettner E."/>
        </authorList>
    </citation>
    <scope>NUCLEOTIDE SEQUENCE</scope>
    <source>
        <strain evidence="5">VT162</strain>
    </source>
</reference>
<dbReference type="SMART" id="SM00139">
    <property type="entry name" value="MyTH4"/>
    <property type="match status" value="1"/>
</dbReference>
<evidence type="ECO:0000259" key="2">
    <source>
        <dbReference type="PROSITE" id="PS50020"/>
    </source>
</evidence>
<dbReference type="Gene3D" id="2.20.70.10">
    <property type="match status" value="1"/>
</dbReference>
<feature type="region of interest" description="Disordered" evidence="1">
    <location>
        <begin position="890"/>
        <end position="915"/>
    </location>
</feature>
<comment type="caution">
    <text evidence="5">The sequence shown here is derived from an EMBL/GenBank/DDBJ whole genome shotgun (WGS) entry which is preliminary data.</text>
</comment>
<dbReference type="GO" id="GO:0005096">
    <property type="term" value="F:GTPase activator activity"/>
    <property type="evidence" value="ECO:0007669"/>
    <property type="project" value="TreeGrafter"/>
</dbReference>
<feature type="compositionally biased region" description="Basic residues" evidence="1">
    <location>
        <begin position="905"/>
        <end position="915"/>
    </location>
</feature>
<dbReference type="EMBL" id="JANAWD010000108">
    <property type="protein sequence ID" value="KAJ3486881.1"/>
    <property type="molecule type" value="Genomic_DNA"/>
</dbReference>
<dbReference type="PANTHER" id="PTHR45876">
    <property type="entry name" value="FI04035P"/>
    <property type="match status" value="1"/>
</dbReference>
<dbReference type="InterPro" id="IPR000198">
    <property type="entry name" value="RhoGAP_dom"/>
</dbReference>
<evidence type="ECO:0000256" key="1">
    <source>
        <dbReference type="SAM" id="MobiDB-lite"/>
    </source>
</evidence>
<feature type="compositionally biased region" description="Low complexity" evidence="1">
    <location>
        <begin position="395"/>
        <end position="413"/>
    </location>
</feature>
<feature type="domain" description="Rho-GAP" evidence="3">
    <location>
        <begin position="748"/>
        <end position="915"/>
    </location>
</feature>
<dbReference type="GO" id="GO:0005856">
    <property type="term" value="C:cytoskeleton"/>
    <property type="evidence" value="ECO:0007669"/>
    <property type="project" value="InterPro"/>
</dbReference>
<dbReference type="Pfam" id="PF00784">
    <property type="entry name" value="MyTH4"/>
    <property type="match status" value="1"/>
</dbReference>
<proteinExistence type="predicted"/>
<evidence type="ECO:0000313" key="6">
    <source>
        <dbReference type="Proteomes" id="UP001212997"/>
    </source>
</evidence>
<dbReference type="GO" id="GO:0007165">
    <property type="term" value="P:signal transduction"/>
    <property type="evidence" value="ECO:0007669"/>
    <property type="project" value="InterPro"/>
</dbReference>
<feature type="domain" description="MyTH4" evidence="4">
    <location>
        <begin position="575"/>
        <end position="737"/>
    </location>
</feature>
<dbReference type="InterPro" id="IPR000857">
    <property type="entry name" value="MyTH4_dom"/>
</dbReference>
<dbReference type="Gene3D" id="1.10.555.10">
    <property type="entry name" value="Rho GTPase activation protein"/>
    <property type="match status" value="1"/>
</dbReference>
<evidence type="ECO:0000313" key="5">
    <source>
        <dbReference type="EMBL" id="KAJ3486881.1"/>
    </source>
</evidence>
<dbReference type="Pfam" id="PF00620">
    <property type="entry name" value="RhoGAP"/>
    <property type="match status" value="1"/>
</dbReference>
<feature type="compositionally biased region" description="Basic and acidic residues" evidence="1">
    <location>
        <begin position="377"/>
        <end position="388"/>
    </location>
</feature>
<dbReference type="PROSITE" id="PS50020">
    <property type="entry name" value="WW_DOMAIN_2"/>
    <property type="match status" value="1"/>
</dbReference>
<dbReference type="CDD" id="cd00201">
    <property type="entry name" value="WW"/>
    <property type="match status" value="1"/>
</dbReference>
<dbReference type="InterPro" id="IPR038185">
    <property type="entry name" value="MyTH4_dom_sf"/>
</dbReference>
<protein>
    <submittedName>
        <fullName evidence="5">Uncharacterized protein</fullName>
    </submittedName>
</protein>